<dbReference type="PANTHER" id="PTHR46382">
    <property type="entry name" value="PHOSPHATIDATE CYTIDYLYLTRANSFERASE"/>
    <property type="match status" value="1"/>
</dbReference>
<keyword evidence="17" id="KW-1208">Phospholipid metabolism</keyword>
<dbReference type="AlphaFoldDB" id="A0AAQ1RV26"/>
<gene>
    <name evidence="25" type="ORF">GT747_02930</name>
    <name evidence="26" type="ORF">SAMN05444424_0388</name>
</gene>
<comment type="pathway">
    <text evidence="3">Phospholipid metabolism; CDP-diacylglycerol biosynthesis; CDP-diacylglycerol from sn-glycerol 3-phosphate: step 3/3.</text>
</comment>
<dbReference type="GO" id="GO:0016024">
    <property type="term" value="P:CDP-diacylglycerol biosynthetic process"/>
    <property type="evidence" value="ECO:0007669"/>
    <property type="project" value="TreeGrafter"/>
</dbReference>
<proteinExistence type="inferred from homology"/>
<dbReference type="Proteomes" id="UP000474718">
    <property type="component" value="Unassembled WGS sequence"/>
</dbReference>
<evidence type="ECO:0000256" key="21">
    <source>
        <dbReference type="ARBA" id="ARBA00032396"/>
    </source>
</evidence>
<evidence type="ECO:0000256" key="7">
    <source>
        <dbReference type="ARBA" id="ARBA00019373"/>
    </source>
</evidence>
<keyword evidence="16" id="KW-0594">Phospholipid biosynthesis</keyword>
<keyword evidence="13 24" id="KW-1133">Transmembrane helix</keyword>
<organism evidence="26 27">
    <name type="scientific">Bittarella massiliensis</name>
    <name type="common">ex Durand et al. 2017</name>
    <dbReference type="NCBI Taxonomy" id="1720313"/>
    <lineage>
        <taxon>Bacteria</taxon>
        <taxon>Bacillati</taxon>
        <taxon>Bacillota</taxon>
        <taxon>Clostridia</taxon>
        <taxon>Eubacteriales</taxon>
        <taxon>Oscillospiraceae</taxon>
        <taxon>Bittarella (ex Durand et al. 2017)</taxon>
    </lineage>
</organism>
<feature type="transmembrane region" description="Helical" evidence="24">
    <location>
        <begin position="108"/>
        <end position="129"/>
    </location>
</feature>
<evidence type="ECO:0000256" key="16">
    <source>
        <dbReference type="ARBA" id="ARBA00023209"/>
    </source>
</evidence>
<evidence type="ECO:0000256" key="2">
    <source>
        <dbReference type="ARBA" id="ARBA00004651"/>
    </source>
</evidence>
<evidence type="ECO:0000256" key="3">
    <source>
        <dbReference type="ARBA" id="ARBA00005119"/>
    </source>
</evidence>
<keyword evidence="8" id="KW-1003">Cell membrane</keyword>
<evidence type="ECO:0000256" key="6">
    <source>
        <dbReference type="ARBA" id="ARBA00012487"/>
    </source>
</evidence>
<evidence type="ECO:0000256" key="14">
    <source>
        <dbReference type="ARBA" id="ARBA00023098"/>
    </source>
</evidence>
<reference evidence="26" key="1">
    <citation type="submission" date="2016-11" db="EMBL/GenBank/DDBJ databases">
        <authorList>
            <person name="Varghese N."/>
            <person name="Submissions S."/>
        </authorList>
    </citation>
    <scope>NUCLEOTIDE SEQUENCE</scope>
    <source>
        <strain evidence="26">DSM 4029</strain>
    </source>
</reference>
<dbReference type="PANTHER" id="PTHR46382:SF1">
    <property type="entry name" value="PHOSPHATIDATE CYTIDYLYLTRANSFERASE"/>
    <property type="match status" value="1"/>
</dbReference>
<keyword evidence="12 26" id="KW-0548">Nucleotidyltransferase</keyword>
<evidence type="ECO:0000256" key="22">
    <source>
        <dbReference type="ARBA" id="ARBA00032743"/>
    </source>
</evidence>
<reference evidence="25 28" key="3">
    <citation type="journal article" date="2019" name="Nat. Med.">
        <title>A library of human gut bacterial isolates paired with longitudinal multiomics data enables mechanistic microbiome research.</title>
        <authorList>
            <person name="Poyet M."/>
            <person name="Groussin M."/>
            <person name="Gibbons S.M."/>
            <person name="Avila-Pacheco J."/>
            <person name="Jiang X."/>
            <person name="Kearney S.M."/>
            <person name="Perrotta A.R."/>
            <person name="Berdy B."/>
            <person name="Zhao S."/>
            <person name="Lieberman T.D."/>
            <person name="Swanson P.K."/>
            <person name="Smith M."/>
            <person name="Roesemann S."/>
            <person name="Alexander J.E."/>
            <person name="Rich S.A."/>
            <person name="Livny J."/>
            <person name="Vlamakis H."/>
            <person name="Clish C."/>
            <person name="Bullock K."/>
            <person name="Deik A."/>
            <person name="Scott J."/>
            <person name="Pierce K.A."/>
            <person name="Xavier R.J."/>
            <person name="Alm E.J."/>
        </authorList>
    </citation>
    <scope>NUCLEOTIDE SEQUENCE [LARGE SCALE GENOMIC DNA]</scope>
    <source>
        <strain evidence="25 28">BIOML-A2</strain>
    </source>
</reference>
<evidence type="ECO:0000256" key="13">
    <source>
        <dbReference type="ARBA" id="ARBA00022989"/>
    </source>
</evidence>
<evidence type="ECO:0000256" key="5">
    <source>
        <dbReference type="ARBA" id="ARBA00010185"/>
    </source>
</evidence>
<evidence type="ECO:0000256" key="20">
    <source>
        <dbReference type="ARBA" id="ARBA00032253"/>
    </source>
</evidence>
<comment type="caution">
    <text evidence="26">The sequence shown here is derived from an EMBL/GenBank/DDBJ whole genome shotgun (WGS) entry which is preliminary data.</text>
</comment>
<protein>
    <recommendedName>
        <fullName evidence="7">Phosphatidate cytidylyltransferase</fullName>
        <ecNumber evidence="6">2.7.7.41</ecNumber>
    </recommendedName>
    <alternativeName>
        <fullName evidence="20">CDP-DAG synthase</fullName>
    </alternativeName>
    <alternativeName>
        <fullName evidence="22">CDP-DG synthase</fullName>
    </alternativeName>
    <alternativeName>
        <fullName evidence="18">CDP-diacylglycerol synthase</fullName>
    </alternativeName>
    <alternativeName>
        <fullName evidence="21">CDP-diglyceride pyrophosphorylase</fullName>
    </alternativeName>
    <alternativeName>
        <fullName evidence="23">CDP-diglyceride synthase</fullName>
    </alternativeName>
    <alternativeName>
        <fullName evidence="19">CTP:phosphatidate cytidylyltransferase</fullName>
    </alternativeName>
</protein>
<dbReference type="Proteomes" id="UP000184089">
    <property type="component" value="Unassembled WGS sequence"/>
</dbReference>
<evidence type="ECO:0000256" key="11">
    <source>
        <dbReference type="ARBA" id="ARBA00022692"/>
    </source>
</evidence>
<keyword evidence="10" id="KW-0808">Transferase</keyword>
<dbReference type="RefSeq" id="WP_021658618.1">
    <property type="nucleotide sequence ID" value="NZ_FQVY01000001.1"/>
</dbReference>
<keyword evidence="15 24" id="KW-0472">Membrane</keyword>
<sequence length="275" mass="29479">MATRIISAAVGLVLLAIAVLFYGTLAFNVIVLLITLIALHEIFGAVKLHNKFGMYGWCALFAAFVLLYDKIPPTGAIHLTAGLFVFTAGMAAFAVFHFADIPFSSIAIVYMETIAILFGFSSTLLMRSVFPQDGLFYLIAALGCGWLADTGAYFSGRLFGKHKLAPNVSPHKTVEGSLGGLLTNVLALCLIAWGYHRFLGGGPISYPHLIVVATVGALAGMLGDLVASSLKRQQGIKDYGTIMPGHGGIMDRFDSVIFTLPTVLLLSYYLPIVLR</sequence>
<feature type="transmembrane region" description="Helical" evidence="24">
    <location>
        <begin position="12"/>
        <end position="40"/>
    </location>
</feature>
<evidence type="ECO:0000313" key="27">
    <source>
        <dbReference type="Proteomes" id="UP000184089"/>
    </source>
</evidence>
<evidence type="ECO:0000313" key="26">
    <source>
        <dbReference type="EMBL" id="SHF70107.1"/>
    </source>
</evidence>
<dbReference type="EMBL" id="FQVY01000001">
    <property type="protein sequence ID" value="SHF70107.1"/>
    <property type="molecule type" value="Genomic_DNA"/>
</dbReference>
<dbReference type="GO" id="GO:0004605">
    <property type="term" value="F:phosphatidate cytidylyltransferase activity"/>
    <property type="evidence" value="ECO:0007669"/>
    <property type="project" value="UniProtKB-EC"/>
</dbReference>
<feature type="transmembrane region" description="Helical" evidence="24">
    <location>
        <begin position="75"/>
        <end position="96"/>
    </location>
</feature>
<dbReference type="Pfam" id="PF01148">
    <property type="entry name" value="CTP_transf_1"/>
    <property type="match status" value="1"/>
</dbReference>
<feature type="transmembrane region" description="Helical" evidence="24">
    <location>
        <begin position="52"/>
        <end position="69"/>
    </location>
</feature>
<evidence type="ECO:0000256" key="4">
    <source>
        <dbReference type="ARBA" id="ARBA00005189"/>
    </source>
</evidence>
<dbReference type="EMBL" id="WWVX01000001">
    <property type="protein sequence ID" value="MZL68730.1"/>
    <property type="molecule type" value="Genomic_DNA"/>
</dbReference>
<name>A0AAQ1RV26_9FIRM</name>
<keyword evidence="9" id="KW-0444">Lipid biosynthesis</keyword>
<evidence type="ECO:0000256" key="19">
    <source>
        <dbReference type="ARBA" id="ARBA00031825"/>
    </source>
</evidence>
<comment type="pathway">
    <text evidence="4">Lipid metabolism.</text>
</comment>
<evidence type="ECO:0000313" key="28">
    <source>
        <dbReference type="Proteomes" id="UP000474718"/>
    </source>
</evidence>
<dbReference type="EC" id="2.7.7.41" evidence="6"/>
<evidence type="ECO:0000256" key="18">
    <source>
        <dbReference type="ARBA" id="ARBA00029893"/>
    </source>
</evidence>
<evidence type="ECO:0000256" key="17">
    <source>
        <dbReference type="ARBA" id="ARBA00023264"/>
    </source>
</evidence>
<reference evidence="27" key="2">
    <citation type="submission" date="2016-11" db="EMBL/GenBank/DDBJ databases">
        <authorList>
            <person name="Jaros S."/>
            <person name="Januszkiewicz K."/>
            <person name="Wedrychowicz H."/>
        </authorList>
    </citation>
    <scope>NUCLEOTIDE SEQUENCE [LARGE SCALE GENOMIC DNA]</scope>
    <source>
        <strain evidence="27">DSM 4029</strain>
    </source>
</reference>
<keyword evidence="11 24" id="KW-0812">Transmembrane</keyword>
<comment type="subcellular location">
    <subcellularLocation>
        <location evidence="2">Cell membrane</location>
        <topology evidence="2">Multi-pass membrane protein</topology>
    </subcellularLocation>
</comment>
<evidence type="ECO:0000256" key="8">
    <source>
        <dbReference type="ARBA" id="ARBA00022475"/>
    </source>
</evidence>
<comment type="similarity">
    <text evidence="5">Belongs to the CDS family.</text>
</comment>
<evidence type="ECO:0000256" key="12">
    <source>
        <dbReference type="ARBA" id="ARBA00022695"/>
    </source>
</evidence>
<feature type="transmembrane region" description="Helical" evidence="24">
    <location>
        <begin position="135"/>
        <end position="155"/>
    </location>
</feature>
<evidence type="ECO:0000313" key="25">
    <source>
        <dbReference type="EMBL" id="MZL68730.1"/>
    </source>
</evidence>
<feature type="transmembrane region" description="Helical" evidence="24">
    <location>
        <begin position="176"/>
        <end position="196"/>
    </location>
</feature>
<evidence type="ECO:0000256" key="23">
    <source>
        <dbReference type="ARBA" id="ARBA00033406"/>
    </source>
</evidence>
<keyword evidence="28" id="KW-1185">Reference proteome</keyword>
<evidence type="ECO:0000256" key="1">
    <source>
        <dbReference type="ARBA" id="ARBA00001698"/>
    </source>
</evidence>
<feature type="transmembrane region" description="Helical" evidence="24">
    <location>
        <begin position="256"/>
        <end position="274"/>
    </location>
</feature>
<evidence type="ECO:0000256" key="15">
    <source>
        <dbReference type="ARBA" id="ARBA00023136"/>
    </source>
</evidence>
<dbReference type="GO" id="GO:0005886">
    <property type="term" value="C:plasma membrane"/>
    <property type="evidence" value="ECO:0007669"/>
    <property type="project" value="UniProtKB-SubCell"/>
</dbReference>
<comment type="catalytic activity">
    <reaction evidence="1">
        <text>a 1,2-diacyl-sn-glycero-3-phosphate + CTP + H(+) = a CDP-1,2-diacyl-sn-glycerol + diphosphate</text>
        <dbReference type="Rhea" id="RHEA:16229"/>
        <dbReference type="ChEBI" id="CHEBI:15378"/>
        <dbReference type="ChEBI" id="CHEBI:33019"/>
        <dbReference type="ChEBI" id="CHEBI:37563"/>
        <dbReference type="ChEBI" id="CHEBI:58332"/>
        <dbReference type="ChEBI" id="CHEBI:58608"/>
        <dbReference type="EC" id="2.7.7.41"/>
    </reaction>
</comment>
<evidence type="ECO:0000256" key="9">
    <source>
        <dbReference type="ARBA" id="ARBA00022516"/>
    </source>
</evidence>
<evidence type="ECO:0000256" key="24">
    <source>
        <dbReference type="SAM" id="Phobius"/>
    </source>
</evidence>
<keyword evidence="14" id="KW-0443">Lipid metabolism</keyword>
<feature type="transmembrane region" description="Helical" evidence="24">
    <location>
        <begin position="208"/>
        <end position="227"/>
    </location>
</feature>
<accession>A0AAQ1RV26</accession>
<evidence type="ECO:0000256" key="10">
    <source>
        <dbReference type="ARBA" id="ARBA00022679"/>
    </source>
</evidence>